<evidence type="ECO:0000256" key="2">
    <source>
        <dbReference type="ARBA" id="ARBA00005364"/>
    </source>
</evidence>
<dbReference type="PANTHER" id="PTHR10846:SF72">
    <property type="entry name" value="SODIUM_POTASSIUM_CALCIUM EXCHANGER NCKX30C"/>
    <property type="match status" value="1"/>
</dbReference>
<accession>A0A7R9B5F2</accession>
<protein>
    <recommendedName>
        <fullName evidence="9">Sodium/calcium exchanger membrane region domain-containing protein</fullName>
    </recommendedName>
</protein>
<gene>
    <name evidence="10" type="ORF">TSIB3V08_LOCUS10548</name>
</gene>
<reference evidence="10" key="1">
    <citation type="submission" date="2020-11" db="EMBL/GenBank/DDBJ databases">
        <authorList>
            <person name="Tran Van P."/>
        </authorList>
    </citation>
    <scope>NUCLEOTIDE SEQUENCE</scope>
</reference>
<dbReference type="Gene3D" id="1.20.1420.30">
    <property type="entry name" value="NCX, central ion-binding region"/>
    <property type="match status" value="1"/>
</dbReference>
<proteinExistence type="inferred from homology"/>
<dbReference type="Pfam" id="PF01699">
    <property type="entry name" value="Na_Ca_ex"/>
    <property type="match status" value="1"/>
</dbReference>
<dbReference type="GO" id="GO:0008273">
    <property type="term" value="F:calcium, potassium:sodium antiporter activity"/>
    <property type="evidence" value="ECO:0007669"/>
    <property type="project" value="TreeGrafter"/>
</dbReference>
<comment type="subcellular location">
    <subcellularLocation>
        <location evidence="1">Membrane</location>
        <topology evidence="1">Multi-pass membrane protein</topology>
    </subcellularLocation>
</comment>
<comment type="similarity">
    <text evidence="2">Belongs to the Ca(2+):cation antiporter (CaCA) (TC 2.A.19) family. SLC24A subfamily.</text>
</comment>
<name>A0A7R9B5F2_TIMSH</name>
<keyword evidence="6 8" id="KW-1133">Transmembrane helix</keyword>
<dbReference type="InterPro" id="IPR004837">
    <property type="entry name" value="NaCa_Exmemb"/>
</dbReference>
<evidence type="ECO:0000256" key="7">
    <source>
        <dbReference type="ARBA" id="ARBA00023136"/>
    </source>
</evidence>
<dbReference type="GO" id="GO:0006874">
    <property type="term" value="P:intracellular calcium ion homeostasis"/>
    <property type="evidence" value="ECO:0007669"/>
    <property type="project" value="TreeGrafter"/>
</dbReference>
<feature type="domain" description="Sodium/calcium exchanger membrane region" evidence="9">
    <location>
        <begin position="1"/>
        <end position="131"/>
    </location>
</feature>
<evidence type="ECO:0000256" key="8">
    <source>
        <dbReference type="SAM" id="Phobius"/>
    </source>
</evidence>
<keyword evidence="5 8" id="KW-0812">Transmembrane</keyword>
<feature type="transmembrane region" description="Helical" evidence="8">
    <location>
        <begin position="20"/>
        <end position="40"/>
    </location>
</feature>
<feature type="transmembrane region" description="Helical" evidence="8">
    <location>
        <begin position="83"/>
        <end position="107"/>
    </location>
</feature>
<sequence length="227" mass="24794">MVWWANVAGETAGIPPEVMGLTFLAAGTSIPDLITSVIVARKGFGDMAVSSSVGSNIFDVTVGLPVPWLLYGIIKGKPVEVNSVGMVCSIAILFMMLLFVIMSIACFRWRMNKGLGFTMFLLYFVFVAVSLIAVTRTQSIHFLSTVRLLQKSPEHKGTRLLRTCCSAVHAKDEEQCYFGPFPALSVPEKRNSSFRLSGTGCECDVRGAVTEEQRQRSSVRGAVSEEQ</sequence>
<organism evidence="10">
    <name type="scientific">Timema shepardi</name>
    <name type="common">Walking stick</name>
    <dbReference type="NCBI Taxonomy" id="629360"/>
    <lineage>
        <taxon>Eukaryota</taxon>
        <taxon>Metazoa</taxon>
        <taxon>Ecdysozoa</taxon>
        <taxon>Arthropoda</taxon>
        <taxon>Hexapoda</taxon>
        <taxon>Insecta</taxon>
        <taxon>Pterygota</taxon>
        <taxon>Neoptera</taxon>
        <taxon>Polyneoptera</taxon>
        <taxon>Phasmatodea</taxon>
        <taxon>Timematodea</taxon>
        <taxon>Timematoidea</taxon>
        <taxon>Timematidae</taxon>
        <taxon>Timema</taxon>
    </lineage>
</organism>
<keyword evidence="4" id="KW-0106">Calcium</keyword>
<evidence type="ECO:0000256" key="6">
    <source>
        <dbReference type="ARBA" id="ARBA00022989"/>
    </source>
</evidence>
<dbReference type="EMBL" id="OC007144">
    <property type="protein sequence ID" value="CAD7266531.1"/>
    <property type="molecule type" value="Genomic_DNA"/>
</dbReference>
<keyword evidence="7 8" id="KW-0472">Membrane</keyword>
<keyword evidence="3" id="KW-0050">Antiport</keyword>
<dbReference type="AlphaFoldDB" id="A0A7R9B5F2"/>
<evidence type="ECO:0000256" key="4">
    <source>
        <dbReference type="ARBA" id="ARBA00022568"/>
    </source>
</evidence>
<evidence type="ECO:0000256" key="5">
    <source>
        <dbReference type="ARBA" id="ARBA00022692"/>
    </source>
</evidence>
<feature type="transmembrane region" description="Helical" evidence="8">
    <location>
        <begin position="114"/>
        <end position="134"/>
    </location>
</feature>
<keyword evidence="4" id="KW-0406">Ion transport</keyword>
<dbReference type="GO" id="GO:0005262">
    <property type="term" value="F:calcium channel activity"/>
    <property type="evidence" value="ECO:0007669"/>
    <property type="project" value="TreeGrafter"/>
</dbReference>
<keyword evidence="4" id="KW-0813">Transport</keyword>
<evidence type="ECO:0000256" key="1">
    <source>
        <dbReference type="ARBA" id="ARBA00004141"/>
    </source>
</evidence>
<dbReference type="PANTHER" id="PTHR10846">
    <property type="entry name" value="SODIUM/POTASSIUM/CALCIUM EXCHANGER"/>
    <property type="match status" value="1"/>
</dbReference>
<dbReference type="GO" id="GO:0005886">
    <property type="term" value="C:plasma membrane"/>
    <property type="evidence" value="ECO:0007669"/>
    <property type="project" value="TreeGrafter"/>
</dbReference>
<dbReference type="InterPro" id="IPR044880">
    <property type="entry name" value="NCX_ion-bd_dom_sf"/>
</dbReference>
<evidence type="ECO:0000313" key="10">
    <source>
        <dbReference type="EMBL" id="CAD7266531.1"/>
    </source>
</evidence>
<dbReference type="InterPro" id="IPR004481">
    <property type="entry name" value="K/Na/Ca-exchanger"/>
</dbReference>
<evidence type="ECO:0000256" key="3">
    <source>
        <dbReference type="ARBA" id="ARBA00022449"/>
    </source>
</evidence>
<evidence type="ECO:0000259" key="9">
    <source>
        <dbReference type="Pfam" id="PF01699"/>
    </source>
</evidence>
<feature type="transmembrane region" description="Helical" evidence="8">
    <location>
        <begin position="52"/>
        <end position="71"/>
    </location>
</feature>
<keyword evidence="4" id="KW-0109">Calcium transport</keyword>